<proteinExistence type="predicted"/>
<name>A0ABX1DKE9_9HYPH</name>
<dbReference type="InterPro" id="IPR036388">
    <property type="entry name" value="WH-like_DNA-bd_sf"/>
</dbReference>
<keyword evidence="2" id="KW-1185">Reference proteome</keyword>
<dbReference type="EMBL" id="JAAVLN010000001">
    <property type="protein sequence ID" value="NKC02771.1"/>
    <property type="molecule type" value="Genomic_DNA"/>
</dbReference>
<dbReference type="Gene3D" id="1.10.10.10">
    <property type="entry name" value="Winged helix-like DNA-binding domain superfamily/Winged helix DNA-binding domain"/>
    <property type="match status" value="1"/>
</dbReference>
<comment type="caution">
    <text evidence="1">The sequence shown here is derived from an EMBL/GenBank/DDBJ whole genome shotgun (WGS) entry which is preliminary data.</text>
</comment>
<dbReference type="InterPro" id="IPR036390">
    <property type="entry name" value="WH_DNA-bd_sf"/>
</dbReference>
<gene>
    <name evidence="1" type="ORF">HED55_03500</name>
</gene>
<dbReference type="RefSeq" id="WP_138785149.1">
    <property type="nucleotide sequence ID" value="NZ_JBHEEQ010000007.1"/>
</dbReference>
<dbReference type="SUPFAM" id="SSF46785">
    <property type="entry name" value="Winged helix' DNA-binding domain"/>
    <property type="match status" value="1"/>
</dbReference>
<sequence>MTASNTTDQAEEVMIARKLTRLLDFFQGENTKMQINLLQTFLHIKANPDIPFKKLEALLGTSNASVSRNIAVLTSEGYKKRGSDDRYEGRNLVETREVPTDKTSKVARLTPEGEAVFDEFVRILRSGNNGSKTER</sequence>
<protein>
    <submittedName>
        <fullName evidence="1">Winged helix-turn-helix transcriptional regulator</fullName>
    </submittedName>
</protein>
<accession>A0ABX1DKE9</accession>
<organism evidence="1 2">
    <name type="scientific">Brucella haematophila</name>
    <dbReference type="NCBI Taxonomy" id="419474"/>
    <lineage>
        <taxon>Bacteria</taxon>
        <taxon>Pseudomonadati</taxon>
        <taxon>Pseudomonadota</taxon>
        <taxon>Alphaproteobacteria</taxon>
        <taxon>Hyphomicrobiales</taxon>
        <taxon>Brucellaceae</taxon>
        <taxon>Brucella/Ochrobactrum group</taxon>
        <taxon>Brucella</taxon>
    </lineage>
</organism>
<reference evidence="1 2" key="1">
    <citation type="submission" date="2020-03" db="EMBL/GenBank/DDBJ databases">
        <title>Whole genome sequencing of clinical and environmental type strains of Ochrobactrum.</title>
        <authorList>
            <person name="Dharne M."/>
        </authorList>
    </citation>
    <scope>NUCLEOTIDE SEQUENCE [LARGE SCALE GENOMIC DNA]</scope>
    <source>
        <strain evidence="1 2">CIP 109452</strain>
    </source>
</reference>
<dbReference type="Proteomes" id="UP000704467">
    <property type="component" value="Unassembled WGS sequence"/>
</dbReference>
<evidence type="ECO:0000313" key="2">
    <source>
        <dbReference type="Proteomes" id="UP000704467"/>
    </source>
</evidence>
<evidence type="ECO:0000313" key="1">
    <source>
        <dbReference type="EMBL" id="NKC02771.1"/>
    </source>
</evidence>